<sequence length="276" mass="29717">MNVWISVDMEGISGIVDRDQLLPQGQRYSQAVHYLMQDITTVIGAVQEDPAVTGIVVNDSHDGMLNVLWSSMPQGVTLISGGGKPWSMVQGVDQADVAFFVGYHAMAGTPQAVMDHTYSGEIFQVRLNGVEVGETGLNAAVAGHYQVPVGFVSGDDKVCAEASQLLPWVTAVSVKTATNRRAAHLLSGLESAMALRQGVHDALAKWHSGRLSPFIPDTPVTLEVTVMTTDMADRATYCPGTQRTGGRTVQYTSHSMLEVYRAFYTIMALAAGRPLY</sequence>
<dbReference type="InterPro" id="IPR027476">
    <property type="entry name" value="DppA_N"/>
</dbReference>
<reference evidence="1 2" key="1">
    <citation type="journal article" date="2019" name="Sci. Rep.">
        <title>Sulfobacillus thermotolerans: new insights into resistance and metabolic capacities of acidophilic chemolithotrophs.</title>
        <authorList>
            <person name="Panyushkina A.E."/>
            <person name="Babenko V.V."/>
            <person name="Nikitina A.S."/>
            <person name="Selezneva O.V."/>
            <person name="Tsaplina I.A."/>
            <person name="Letarova M.A."/>
            <person name="Kostryukova E.S."/>
            <person name="Letarov A.V."/>
        </authorList>
    </citation>
    <scope>NUCLEOTIDE SEQUENCE [LARGE SCALE GENOMIC DNA]</scope>
    <source>
        <strain evidence="1 2">Kr1</strain>
    </source>
</reference>
<dbReference type="InterPro" id="IPR036177">
    <property type="entry name" value="Peptidase_M55_sf"/>
</dbReference>
<dbReference type="EMBL" id="CP019454">
    <property type="protein sequence ID" value="AUW94272.1"/>
    <property type="molecule type" value="Genomic_DNA"/>
</dbReference>
<dbReference type="InterPro" id="IPR007035">
    <property type="entry name" value="Peptidase_M55"/>
</dbReference>
<dbReference type="CDD" id="cd08663">
    <property type="entry name" value="DAP_dppA_1"/>
    <property type="match status" value="1"/>
</dbReference>
<keyword evidence="2" id="KW-1185">Reference proteome</keyword>
<organism evidence="1 2">
    <name type="scientific">Sulfobacillus thermotolerans</name>
    <dbReference type="NCBI Taxonomy" id="338644"/>
    <lineage>
        <taxon>Bacteria</taxon>
        <taxon>Bacillati</taxon>
        <taxon>Bacillota</taxon>
        <taxon>Clostridia</taxon>
        <taxon>Eubacteriales</taxon>
        <taxon>Clostridiales Family XVII. Incertae Sedis</taxon>
        <taxon>Sulfobacillus</taxon>
    </lineage>
</organism>
<dbReference type="PIRSF" id="PIRSF015853">
    <property type="entry name" value="Pep_DppA"/>
    <property type="match status" value="1"/>
</dbReference>
<name>A0ABM6RSA8_9FIRM</name>
<dbReference type="SUPFAM" id="SSF63992">
    <property type="entry name" value="Dipeptide transport protein"/>
    <property type="match status" value="1"/>
</dbReference>
<dbReference type="Gene3D" id="3.40.50.10780">
    <property type="entry name" value="Dipeptide transport protein"/>
    <property type="match status" value="1"/>
</dbReference>
<evidence type="ECO:0000313" key="1">
    <source>
        <dbReference type="EMBL" id="AUW94272.1"/>
    </source>
</evidence>
<protein>
    <submittedName>
        <fullName evidence="1">Peptidase M55</fullName>
    </submittedName>
</protein>
<evidence type="ECO:0000313" key="2">
    <source>
        <dbReference type="Proteomes" id="UP000325292"/>
    </source>
</evidence>
<accession>A0ABM6RSA8</accession>
<dbReference type="Gene3D" id="3.30.1360.130">
    <property type="entry name" value="Dipeptide transport protein"/>
    <property type="match status" value="1"/>
</dbReference>
<gene>
    <name evidence="1" type="ORF">BXT84_10255</name>
</gene>
<dbReference type="Proteomes" id="UP000325292">
    <property type="component" value="Chromosome"/>
</dbReference>
<dbReference type="Pfam" id="PF04951">
    <property type="entry name" value="Peptidase_M55"/>
    <property type="match status" value="1"/>
</dbReference>
<proteinExistence type="predicted"/>